<name>A0ABY8TWG1_TETOB</name>
<dbReference type="PROSITE" id="PS00460">
    <property type="entry name" value="GLUTATHIONE_PEROXID_1"/>
    <property type="match status" value="1"/>
</dbReference>
<keyword evidence="7" id="KW-1185">Reference proteome</keyword>
<dbReference type="InterPro" id="IPR013766">
    <property type="entry name" value="Thioredoxin_domain"/>
</dbReference>
<comment type="similarity">
    <text evidence="1 4">Belongs to the glutathione peroxidase family.</text>
</comment>
<accession>A0ABY8TWG1</accession>
<evidence type="ECO:0000259" key="5">
    <source>
        <dbReference type="PROSITE" id="PS51352"/>
    </source>
</evidence>
<dbReference type="InterPro" id="IPR029759">
    <property type="entry name" value="GPX_AS"/>
</dbReference>
<evidence type="ECO:0000256" key="2">
    <source>
        <dbReference type="ARBA" id="ARBA00022559"/>
    </source>
</evidence>
<evidence type="ECO:0000256" key="1">
    <source>
        <dbReference type="ARBA" id="ARBA00006926"/>
    </source>
</evidence>
<dbReference type="PROSITE" id="PS51355">
    <property type="entry name" value="GLUTATHIONE_PEROXID_3"/>
    <property type="match status" value="1"/>
</dbReference>
<evidence type="ECO:0000313" key="6">
    <source>
        <dbReference type="EMBL" id="WIA13466.1"/>
    </source>
</evidence>
<dbReference type="InterPro" id="IPR000889">
    <property type="entry name" value="Glutathione_peroxidase"/>
</dbReference>
<dbReference type="Pfam" id="PF00255">
    <property type="entry name" value="GSHPx"/>
    <property type="match status" value="1"/>
</dbReference>
<dbReference type="PANTHER" id="PTHR11592">
    <property type="entry name" value="GLUTATHIONE PEROXIDASE"/>
    <property type="match status" value="1"/>
</dbReference>
<dbReference type="PRINTS" id="PR01011">
    <property type="entry name" value="GLUTPROXDASE"/>
</dbReference>
<sequence>MNASALATSRPAAFLPHKQAVRQARRSSVKVMANFHSLSAKTLDGEAVSFDKYKGKVVLVTNVACFCGLTNSNYKELVQLNKKYADQGLVVMAWPCNSFGAQEPGSPEQIKSFVKDKFGGDDLTFMEKVEVNGPGTHPVWKYLKGACPTCDGEVTWNFKAKFIIDKEGNVVERNGDNPLASEAKLQQLLAA</sequence>
<dbReference type="PANTHER" id="PTHR11592:SF78">
    <property type="entry name" value="GLUTATHIONE PEROXIDASE"/>
    <property type="match status" value="1"/>
</dbReference>
<dbReference type="InterPro" id="IPR036249">
    <property type="entry name" value="Thioredoxin-like_sf"/>
</dbReference>
<gene>
    <name evidence="6" type="ORF">OEZ85_007046</name>
</gene>
<dbReference type="Proteomes" id="UP001244341">
    <property type="component" value="Chromosome 4b"/>
</dbReference>
<dbReference type="CDD" id="cd00340">
    <property type="entry name" value="GSH_Peroxidase"/>
    <property type="match status" value="1"/>
</dbReference>
<keyword evidence="3 4" id="KW-0560">Oxidoreductase</keyword>
<protein>
    <recommendedName>
        <fullName evidence="4">Glutathione peroxidase</fullName>
    </recommendedName>
</protein>
<dbReference type="EMBL" id="CP126211">
    <property type="protein sequence ID" value="WIA13466.1"/>
    <property type="molecule type" value="Genomic_DNA"/>
</dbReference>
<dbReference type="PIRSF" id="PIRSF000303">
    <property type="entry name" value="Glutathion_perox"/>
    <property type="match status" value="1"/>
</dbReference>
<organism evidence="6 7">
    <name type="scientific">Tetradesmus obliquus</name>
    <name type="common">Green alga</name>
    <name type="synonym">Acutodesmus obliquus</name>
    <dbReference type="NCBI Taxonomy" id="3088"/>
    <lineage>
        <taxon>Eukaryota</taxon>
        <taxon>Viridiplantae</taxon>
        <taxon>Chlorophyta</taxon>
        <taxon>core chlorophytes</taxon>
        <taxon>Chlorophyceae</taxon>
        <taxon>CS clade</taxon>
        <taxon>Sphaeropleales</taxon>
        <taxon>Scenedesmaceae</taxon>
        <taxon>Tetradesmus</taxon>
    </lineage>
</organism>
<dbReference type="Gene3D" id="3.40.30.10">
    <property type="entry name" value="Glutaredoxin"/>
    <property type="match status" value="1"/>
</dbReference>
<dbReference type="SUPFAM" id="SSF52833">
    <property type="entry name" value="Thioredoxin-like"/>
    <property type="match status" value="1"/>
</dbReference>
<keyword evidence="2 4" id="KW-0575">Peroxidase</keyword>
<dbReference type="PROSITE" id="PS51352">
    <property type="entry name" value="THIOREDOXIN_2"/>
    <property type="match status" value="1"/>
</dbReference>
<evidence type="ECO:0000256" key="3">
    <source>
        <dbReference type="ARBA" id="ARBA00023002"/>
    </source>
</evidence>
<reference evidence="6 7" key="1">
    <citation type="submission" date="2023-05" db="EMBL/GenBank/DDBJ databases">
        <title>A 100% complete, gapless, phased diploid assembly of the Scenedesmus obliquus UTEX 3031 genome.</title>
        <authorList>
            <person name="Biondi T.C."/>
            <person name="Hanschen E.R."/>
            <person name="Kwon T."/>
            <person name="Eng W."/>
            <person name="Kruse C.P.S."/>
            <person name="Koehler S.I."/>
            <person name="Kunde Y."/>
            <person name="Gleasner C.D."/>
            <person name="You Mak K.T."/>
            <person name="Polle J."/>
            <person name="Hovde B.T."/>
            <person name="Starkenburg S.R."/>
        </authorList>
    </citation>
    <scope>NUCLEOTIDE SEQUENCE [LARGE SCALE GENOMIC DNA]</scope>
    <source>
        <strain evidence="6 7">DOE0152z</strain>
    </source>
</reference>
<proteinExistence type="inferred from homology"/>
<feature type="domain" description="Thioredoxin" evidence="5">
    <location>
        <begin position="29"/>
        <end position="191"/>
    </location>
</feature>
<evidence type="ECO:0000256" key="4">
    <source>
        <dbReference type="RuleBase" id="RU000499"/>
    </source>
</evidence>
<evidence type="ECO:0000313" key="7">
    <source>
        <dbReference type="Proteomes" id="UP001244341"/>
    </source>
</evidence>